<name>A0AA96ZS31_9BILA</name>
<organism evidence="2">
    <name type="scientific">Moniliformis sp</name>
    <dbReference type="NCBI Taxonomy" id="3068474"/>
    <lineage>
        <taxon>Eukaryota</taxon>
        <taxon>Metazoa</taxon>
        <taxon>Spiralia</taxon>
        <taxon>Lophotrochozoa</taxon>
        <taxon>Acanthocephala</taxon>
        <taxon>Archiacanthocephala</taxon>
        <taxon>Moniliformida</taxon>
        <taxon>Moniliformidae</taxon>
        <taxon>Moniliformis</taxon>
    </lineage>
</organism>
<evidence type="ECO:0000256" key="1">
    <source>
        <dbReference type="SAM" id="Phobius"/>
    </source>
</evidence>
<dbReference type="AlphaFoldDB" id="A0AA96ZS31"/>
<feature type="transmembrane region" description="Helical" evidence="1">
    <location>
        <begin position="44"/>
        <end position="66"/>
    </location>
</feature>
<keyword evidence="1" id="KW-1133">Transmembrane helix</keyword>
<protein>
    <submittedName>
        <fullName evidence="2">NADH dehydrogenase subunit 6</fullName>
    </submittedName>
</protein>
<geneLocation type="mitochondrion" evidence="2"/>
<reference evidence="2" key="1">
    <citation type="submission" date="2022-09" db="EMBL/GenBank/DDBJ databases">
        <authorList>
            <person name="Ma J."/>
        </authorList>
    </citation>
    <scope>NUCLEOTIDE SEQUENCE</scope>
</reference>
<accession>A0AA96ZS31</accession>
<proteinExistence type="predicted"/>
<feature type="transmembrane region" description="Helical" evidence="1">
    <location>
        <begin position="78"/>
        <end position="98"/>
    </location>
</feature>
<feature type="transmembrane region" description="Helical" evidence="1">
    <location>
        <begin position="21"/>
        <end position="38"/>
    </location>
</feature>
<evidence type="ECO:0000313" key="2">
    <source>
        <dbReference type="EMBL" id="WNX93930.1"/>
    </source>
</evidence>
<feature type="transmembrane region" description="Helical" evidence="1">
    <location>
        <begin position="113"/>
        <end position="134"/>
    </location>
</feature>
<sequence>MVEMVLVLALSTVKLMNMVPMFGAFLLMIVVVVVMVVSCVVSSWVVYLLGVVYIGGVVVLLVYLGALNLFEVKVGVSWLFFIVLGFGMVVSGVDYVWISSVDAWGGFLMWYNGWVYLVVVMLMLFVMVLLSGLLKSVGGTLRLF</sequence>
<dbReference type="EMBL" id="OP413683">
    <property type="protein sequence ID" value="WNX93930.1"/>
    <property type="molecule type" value="Genomic_DNA"/>
</dbReference>
<keyword evidence="2" id="KW-0496">Mitochondrion</keyword>
<keyword evidence="1" id="KW-0812">Transmembrane</keyword>
<keyword evidence="1" id="KW-0472">Membrane</keyword>
<gene>
    <name evidence="2" type="primary">nad6</name>
</gene>